<protein>
    <recommendedName>
        <fullName evidence="2">Retrotransposon gag domain-containing protein</fullName>
    </recommendedName>
</protein>
<evidence type="ECO:0000313" key="3">
    <source>
        <dbReference type="EMBL" id="GEZ25574.1"/>
    </source>
</evidence>
<feature type="domain" description="Retrotransposon gag" evidence="2">
    <location>
        <begin position="146"/>
        <end position="236"/>
    </location>
</feature>
<sequence length="316" mass="36255">MVMTRNGKLKQKVVTKSKTDTSVGLDASQESGQVQHGPTMNELRATIAEEVVRAINLSMPTIFEHVKKITHKVIEDNDMIKKDEVQVKENTREDGVVVEKEDFSDCMPEFNGLCDPIAALRWIYEIENIFKAIKCADEEKVVHAIAKLRSEALSWWNMVKDVSAITAWNQFKELFKDKFCPIRMVMQLEEELLTFKQGSQTVQEYTARFVEMAKYAEHQVATEGRKMERFIRGLRTNIREIVSTKNLTTFQEAVGAAQVVEKEIGKHIEDRNNYSIKRIREGSESRTCTKCGKMHEGDCRYGSMGRHKRGKYGHLA</sequence>
<feature type="compositionally biased region" description="Polar residues" evidence="1">
    <location>
        <begin position="16"/>
        <end position="36"/>
    </location>
</feature>
<proteinExistence type="predicted"/>
<organism evidence="3">
    <name type="scientific">Tanacetum cinerariifolium</name>
    <name type="common">Dalmatian daisy</name>
    <name type="synonym">Chrysanthemum cinerariifolium</name>
    <dbReference type="NCBI Taxonomy" id="118510"/>
    <lineage>
        <taxon>Eukaryota</taxon>
        <taxon>Viridiplantae</taxon>
        <taxon>Streptophyta</taxon>
        <taxon>Embryophyta</taxon>
        <taxon>Tracheophyta</taxon>
        <taxon>Spermatophyta</taxon>
        <taxon>Magnoliopsida</taxon>
        <taxon>eudicotyledons</taxon>
        <taxon>Gunneridae</taxon>
        <taxon>Pentapetalae</taxon>
        <taxon>asterids</taxon>
        <taxon>campanulids</taxon>
        <taxon>Asterales</taxon>
        <taxon>Asteraceae</taxon>
        <taxon>Asteroideae</taxon>
        <taxon>Anthemideae</taxon>
        <taxon>Anthemidinae</taxon>
        <taxon>Tanacetum</taxon>
    </lineage>
</organism>
<accession>A0A699I9V8</accession>
<name>A0A699I9V8_TANCI</name>
<comment type="caution">
    <text evidence="3">The sequence shown here is derived from an EMBL/GenBank/DDBJ whole genome shotgun (WGS) entry which is preliminary data.</text>
</comment>
<dbReference type="Pfam" id="PF03732">
    <property type="entry name" value="Retrotrans_gag"/>
    <property type="match status" value="1"/>
</dbReference>
<evidence type="ECO:0000256" key="1">
    <source>
        <dbReference type="SAM" id="MobiDB-lite"/>
    </source>
</evidence>
<evidence type="ECO:0000259" key="2">
    <source>
        <dbReference type="Pfam" id="PF03732"/>
    </source>
</evidence>
<feature type="region of interest" description="Disordered" evidence="1">
    <location>
        <begin position="1"/>
        <end position="36"/>
    </location>
</feature>
<reference evidence="3" key="1">
    <citation type="journal article" date="2019" name="Sci. Rep.">
        <title>Draft genome of Tanacetum cinerariifolium, the natural source of mosquito coil.</title>
        <authorList>
            <person name="Yamashiro T."/>
            <person name="Shiraishi A."/>
            <person name="Satake H."/>
            <person name="Nakayama K."/>
        </authorList>
    </citation>
    <scope>NUCLEOTIDE SEQUENCE</scope>
</reference>
<dbReference type="EMBL" id="BKCJ010257719">
    <property type="protein sequence ID" value="GEZ25574.1"/>
    <property type="molecule type" value="Genomic_DNA"/>
</dbReference>
<dbReference type="PANTHER" id="PTHR34482">
    <property type="entry name" value="DNA DAMAGE-INDUCIBLE PROTEIN 1-LIKE"/>
    <property type="match status" value="1"/>
</dbReference>
<dbReference type="InterPro" id="IPR005162">
    <property type="entry name" value="Retrotrans_gag_dom"/>
</dbReference>
<gene>
    <name evidence="3" type="ORF">Tci_497547</name>
</gene>
<dbReference type="AlphaFoldDB" id="A0A699I9V8"/>
<dbReference type="PANTHER" id="PTHR34482:SF57">
    <property type="entry name" value="RETROTRANSPOSON GAG DOMAIN-CONTAINING PROTEIN"/>
    <property type="match status" value="1"/>
</dbReference>